<keyword evidence="1" id="KW-0472">Membrane</keyword>
<feature type="transmembrane region" description="Helical" evidence="1">
    <location>
        <begin position="166"/>
        <end position="182"/>
    </location>
</feature>
<proteinExistence type="predicted"/>
<accession>A0A1H6AVL7</accession>
<keyword evidence="1" id="KW-0812">Transmembrane</keyword>
<feature type="transmembrane region" description="Helical" evidence="1">
    <location>
        <begin position="125"/>
        <end position="145"/>
    </location>
</feature>
<dbReference type="EMBL" id="FNUT01000009">
    <property type="protein sequence ID" value="SEG52708.1"/>
    <property type="molecule type" value="Genomic_DNA"/>
</dbReference>
<dbReference type="Proteomes" id="UP000236731">
    <property type="component" value="Unassembled WGS sequence"/>
</dbReference>
<organism evidence="2 3">
    <name type="scientific">Sphingobacterium lactis</name>
    <dbReference type="NCBI Taxonomy" id="797291"/>
    <lineage>
        <taxon>Bacteria</taxon>
        <taxon>Pseudomonadati</taxon>
        <taxon>Bacteroidota</taxon>
        <taxon>Sphingobacteriia</taxon>
        <taxon>Sphingobacteriales</taxon>
        <taxon>Sphingobacteriaceae</taxon>
        <taxon>Sphingobacterium</taxon>
    </lineage>
</organism>
<name>A0A1H6AVL7_9SPHI</name>
<dbReference type="OrthoDB" id="1253310at2"/>
<sequence>MVKRTTLERLSTADLEKFISPDSRKVADAVEMAITILKERGRIFSEEEDQELKAMVERKRAEEFVEPFPAQGTLLETPYEEPITIDESAISLYSQRTILLFLCFVGMPFAIALQAYNFLKLHKTKAFFTVLLFGIILFILQYFLWVYYPLFDEWSGSDYIKRKSNILFIIPGIGAVGLVALWKKNLDPNVSYRSKNYLFALLLSLAVLIVLYLTVGFIPGFSILNYLLHLIMQ</sequence>
<gene>
    <name evidence="2" type="ORF">SAMN05421877_1099</name>
</gene>
<dbReference type="AlphaFoldDB" id="A0A1H6AVL7"/>
<keyword evidence="3" id="KW-1185">Reference proteome</keyword>
<feature type="transmembrane region" description="Helical" evidence="1">
    <location>
        <begin position="197"/>
        <end position="228"/>
    </location>
</feature>
<keyword evidence="1" id="KW-1133">Transmembrane helix</keyword>
<feature type="transmembrane region" description="Helical" evidence="1">
    <location>
        <begin position="98"/>
        <end position="119"/>
    </location>
</feature>
<protein>
    <submittedName>
        <fullName evidence="2">Uncharacterized protein</fullName>
    </submittedName>
</protein>
<evidence type="ECO:0000313" key="3">
    <source>
        <dbReference type="Proteomes" id="UP000236731"/>
    </source>
</evidence>
<evidence type="ECO:0000313" key="2">
    <source>
        <dbReference type="EMBL" id="SEG52708.1"/>
    </source>
</evidence>
<dbReference type="RefSeq" id="WP_103906940.1">
    <property type="nucleotide sequence ID" value="NZ_CP049246.1"/>
</dbReference>
<reference evidence="3" key="1">
    <citation type="submission" date="2016-10" db="EMBL/GenBank/DDBJ databases">
        <authorList>
            <person name="Varghese N."/>
            <person name="Submissions S."/>
        </authorList>
    </citation>
    <scope>NUCLEOTIDE SEQUENCE [LARGE SCALE GENOMIC DNA]</scope>
    <source>
        <strain evidence="3">DSM 22361</strain>
    </source>
</reference>
<evidence type="ECO:0000256" key="1">
    <source>
        <dbReference type="SAM" id="Phobius"/>
    </source>
</evidence>